<evidence type="ECO:0000313" key="6">
    <source>
        <dbReference type="Proteomes" id="UP000019226"/>
    </source>
</evidence>
<dbReference type="InterPro" id="IPR001763">
    <property type="entry name" value="Rhodanese-like_dom"/>
</dbReference>
<keyword evidence="3" id="KW-0808">Transferase</keyword>
<dbReference type="Gene3D" id="3.40.250.10">
    <property type="entry name" value="Rhodanese-like domain"/>
    <property type="match status" value="2"/>
</dbReference>
<dbReference type="InterPro" id="IPR051126">
    <property type="entry name" value="Thiosulfate_sulfurtransferase"/>
</dbReference>
<dbReference type="InterPro" id="IPR036873">
    <property type="entry name" value="Rhodanese-like_dom_sf"/>
</dbReference>
<dbReference type="Pfam" id="PF00581">
    <property type="entry name" value="Rhodanese"/>
    <property type="match status" value="2"/>
</dbReference>
<keyword evidence="1" id="KW-0677">Repeat</keyword>
<feature type="domain" description="Rhodanese" evidence="4">
    <location>
        <begin position="167"/>
        <end position="288"/>
    </location>
</feature>
<sequence length="292" mass="33201">MTEFDPHPPFQDYAHPGRLVSAPWLSARLGIKGLRVFEVDEDSLLYDIGHIPTATRINFHTELLDQDTRDVVNPAGFAALMREKGIKRDDTIVIYGDKSNWWAAFALWIFELYGHEDVRLLDGGRDSWMAEERDTSYMVPDFPESDYPEPPRNDAELRAFVTELIEQDPKRAIIDTRSAEEYNGEPTTHSASGDSQYGTTFRHGHIPGATHIKWDAATYANATFRPLKDLESTYGELRSASEVVLYSHLGAQGAHTWFVLKYLLGFDNVRNYDGAWAEWGNMVRMPIEKSAN</sequence>
<name>A0ABN4CE42_9CORY</name>
<dbReference type="CDD" id="cd01448">
    <property type="entry name" value="TST_Repeat_1"/>
    <property type="match status" value="1"/>
</dbReference>
<dbReference type="PANTHER" id="PTHR43855">
    <property type="entry name" value="THIOSULFATE SULFURTRANSFERASE"/>
    <property type="match status" value="1"/>
</dbReference>
<keyword evidence="6" id="KW-1185">Reference proteome</keyword>
<dbReference type="Proteomes" id="UP000019226">
    <property type="component" value="Chromosome"/>
</dbReference>
<organism evidence="5 6">
    <name type="scientific">Corynebacterium casei LMG S-19264</name>
    <dbReference type="NCBI Taxonomy" id="1285583"/>
    <lineage>
        <taxon>Bacteria</taxon>
        <taxon>Bacillati</taxon>
        <taxon>Actinomycetota</taxon>
        <taxon>Actinomycetes</taxon>
        <taxon>Mycobacteriales</taxon>
        <taxon>Corynebacteriaceae</taxon>
        <taxon>Corynebacterium</taxon>
    </lineage>
</organism>
<dbReference type="PANTHER" id="PTHR43855:SF1">
    <property type="entry name" value="THIOSULFATE SULFURTRANSFERASE"/>
    <property type="match status" value="1"/>
</dbReference>
<gene>
    <name evidence="5" type="ORF">CCASEI_03535</name>
</gene>
<dbReference type="InterPro" id="IPR001307">
    <property type="entry name" value="Thiosulphate_STrfase_CS"/>
</dbReference>
<reference evidence="6" key="1">
    <citation type="submission" date="2013-02" db="EMBL/GenBank/DDBJ databases">
        <title>The complete genome sequence of Corynebacterium casei LMG S-19264 (=DSM 44701).</title>
        <authorList>
            <person name="Ruckert C."/>
            <person name="Albersmeier A."/>
            <person name="Kalinowski J."/>
        </authorList>
    </citation>
    <scope>NUCLEOTIDE SEQUENCE [LARGE SCALE GENOMIC DNA]</scope>
    <source>
        <strain evidence="6">LMG S-19264</strain>
    </source>
</reference>
<evidence type="ECO:0000256" key="2">
    <source>
        <dbReference type="ARBA" id="ARBA00047549"/>
    </source>
</evidence>
<dbReference type="SMART" id="SM00450">
    <property type="entry name" value="RHOD"/>
    <property type="match status" value="2"/>
</dbReference>
<evidence type="ECO:0000256" key="3">
    <source>
        <dbReference type="RuleBase" id="RU000507"/>
    </source>
</evidence>
<dbReference type="GeneID" id="82876890"/>
<evidence type="ECO:0000313" key="5">
    <source>
        <dbReference type="EMBL" id="AHI19287.1"/>
    </source>
</evidence>
<feature type="domain" description="Rhodanese" evidence="4">
    <location>
        <begin position="30"/>
        <end position="137"/>
    </location>
</feature>
<accession>A0ABN4CE42</accession>
<dbReference type="SUPFAM" id="SSF52821">
    <property type="entry name" value="Rhodanese/Cell cycle control phosphatase"/>
    <property type="match status" value="2"/>
</dbReference>
<dbReference type="PROSITE" id="PS50206">
    <property type="entry name" value="RHODANESE_3"/>
    <property type="match status" value="2"/>
</dbReference>
<dbReference type="RefSeq" id="WP_025387149.1">
    <property type="nucleotide sequence ID" value="NZ_CP004350.1"/>
</dbReference>
<dbReference type="PROSITE" id="PS00683">
    <property type="entry name" value="RHODANESE_2"/>
    <property type="match status" value="1"/>
</dbReference>
<dbReference type="EMBL" id="CP004350">
    <property type="protein sequence ID" value="AHI19287.1"/>
    <property type="molecule type" value="Genomic_DNA"/>
</dbReference>
<evidence type="ECO:0000256" key="1">
    <source>
        <dbReference type="ARBA" id="ARBA00022737"/>
    </source>
</evidence>
<evidence type="ECO:0000259" key="4">
    <source>
        <dbReference type="PROSITE" id="PS50206"/>
    </source>
</evidence>
<proteinExistence type="predicted"/>
<comment type="catalytic activity">
    <reaction evidence="2">
        <text>thiosulfate + hydrogen cyanide = thiocyanate + sulfite + 2 H(+)</text>
        <dbReference type="Rhea" id="RHEA:16881"/>
        <dbReference type="ChEBI" id="CHEBI:15378"/>
        <dbReference type="ChEBI" id="CHEBI:17359"/>
        <dbReference type="ChEBI" id="CHEBI:18022"/>
        <dbReference type="ChEBI" id="CHEBI:18407"/>
        <dbReference type="ChEBI" id="CHEBI:33542"/>
        <dbReference type="EC" id="2.8.1.1"/>
    </reaction>
</comment>
<protein>
    <recommendedName>
        <fullName evidence="3">Sulfurtransferase</fullName>
    </recommendedName>
</protein>